<sequence>MKSKSNTCFKWKYSKTTQSFFCHRIPFETARLESNLFSDCDGKDAEFLPCPDHFDLRITLFCSQGLE</sequence>
<evidence type="ECO:0000313" key="1">
    <source>
        <dbReference type="EMBL" id="SMX23655.1"/>
    </source>
</evidence>
<proteinExistence type="predicted"/>
<dbReference type="Proteomes" id="UP000201838">
    <property type="component" value="Unassembled WGS sequence"/>
</dbReference>
<name>A0A238J0F5_9RHOB</name>
<dbReference type="AlphaFoldDB" id="A0A238J0F5"/>
<reference evidence="1 2" key="1">
    <citation type="submission" date="2017-05" db="EMBL/GenBank/DDBJ databases">
        <authorList>
            <person name="Song R."/>
            <person name="Chenine A.L."/>
            <person name="Ruprecht R.M."/>
        </authorList>
    </citation>
    <scope>NUCLEOTIDE SEQUENCE [LARGE SCALE GENOMIC DNA]</scope>
    <source>
        <strain evidence="1 2">CECT 8489</strain>
    </source>
</reference>
<dbReference type="EMBL" id="FXXQ01000005">
    <property type="protein sequence ID" value="SMX23655.1"/>
    <property type="molecule type" value="Genomic_DNA"/>
</dbReference>
<gene>
    <name evidence="1" type="ORF">BOA8489_01766</name>
</gene>
<protein>
    <submittedName>
        <fullName evidence="1">Uncharacterized protein</fullName>
    </submittedName>
</protein>
<keyword evidence="2" id="KW-1185">Reference proteome</keyword>
<evidence type="ECO:0000313" key="2">
    <source>
        <dbReference type="Proteomes" id="UP000201838"/>
    </source>
</evidence>
<organism evidence="1 2">
    <name type="scientific">Boseongicola aestuarii</name>
    <dbReference type="NCBI Taxonomy" id="1470561"/>
    <lineage>
        <taxon>Bacteria</taxon>
        <taxon>Pseudomonadati</taxon>
        <taxon>Pseudomonadota</taxon>
        <taxon>Alphaproteobacteria</taxon>
        <taxon>Rhodobacterales</taxon>
        <taxon>Paracoccaceae</taxon>
        <taxon>Boseongicola</taxon>
    </lineage>
</organism>
<accession>A0A238J0F5</accession>